<protein>
    <submittedName>
        <fullName evidence="1">Uncharacterized protein</fullName>
    </submittedName>
</protein>
<gene>
    <name evidence="1" type="ORF">QQ008_24705</name>
</gene>
<dbReference type="PROSITE" id="PS51257">
    <property type="entry name" value="PROKAR_LIPOPROTEIN"/>
    <property type="match status" value="1"/>
</dbReference>
<dbReference type="Gene3D" id="3.40.390.70">
    <property type="match status" value="1"/>
</dbReference>
<name>A0ABT8KV11_9BACT</name>
<evidence type="ECO:0000313" key="1">
    <source>
        <dbReference type="EMBL" id="MDN5204616.1"/>
    </source>
</evidence>
<organism evidence="1 2">
    <name type="scientific">Splendidivirga corallicola</name>
    <dbReference type="NCBI Taxonomy" id="3051826"/>
    <lineage>
        <taxon>Bacteria</taxon>
        <taxon>Pseudomonadati</taxon>
        <taxon>Bacteroidota</taxon>
        <taxon>Cytophagia</taxon>
        <taxon>Cytophagales</taxon>
        <taxon>Splendidivirgaceae</taxon>
        <taxon>Splendidivirga</taxon>
    </lineage>
</organism>
<dbReference type="EMBL" id="JAUJEA010000012">
    <property type="protein sequence ID" value="MDN5204616.1"/>
    <property type="molecule type" value="Genomic_DNA"/>
</dbReference>
<reference evidence="1" key="1">
    <citation type="submission" date="2023-06" db="EMBL/GenBank/DDBJ databases">
        <title>Genomic of Parafulvivirga corallium.</title>
        <authorList>
            <person name="Wang G."/>
        </authorList>
    </citation>
    <scope>NUCLEOTIDE SEQUENCE</scope>
    <source>
        <strain evidence="1">BMA10</strain>
    </source>
</reference>
<comment type="caution">
    <text evidence="1">The sequence shown here is derived from an EMBL/GenBank/DDBJ whole genome shotgun (WGS) entry which is preliminary data.</text>
</comment>
<dbReference type="Proteomes" id="UP001172082">
    <property type="component" value="Unassembled WGS sequence"/>
</dbReference>
<evidence type="ECO:0000313" key="2">
    <source>
        <dbReference type="Proteomes" id="UP001172082"/>
    </source>
</evidence>
<sequence length="301" mass="34320">MKTYFSETKGVLTVFIFVIAFFSCTKDDDTIQPDPANKEVTETKATEQDLNFANEADMQKAYGIIYRFKFVGDKAVLSKQFPIPDEHQDAGFATLEKNQAIADFVVKIIPEDLRGKLEYFYTFVGGTYGSPQGYADPFDRWTFKKWLIGIGSFLGDEPKDILEATFVHEYAHFLSLNSKQVNPIDQNTSICPDMELNLGEGCAKTDSFIKLFHDKFWKNIPVGDQTYCESHTEDFVSGYACSNYAEDFAETFTHFVFKPKPTTNTIADQKIKYLYTFPKLVEARNKIRPNIKFNKRVGSGI</sequence>
<accession>A0ABT8KV11</accession>
<dbReference type="RefSeq" id="WP_346754640.1">
    <property type="nucleotide sequence ID" value="NZ_JAUJEA010000012.1"/>
</dbReference>
<proteinExistence type="predicted"/>
<keyword evidence="2" id="KW-1185">Reference proteome</keyword>